<evidence type="ECO:0000313" key="8">
    <source>
        <dbReference type="WBParaSite" id="PSAMB.scaffold5427size11718.g26584.t1"/>
    </source>
</evidence>
<keyword evidence="3" id="KW-0689">Ribosomal protein</keyword>
<organism evidence="7 8">
    <name type="scientific">Plectus sambesii</name>
    <dbReference type="NCBI Taxonomy" id="2011161"/>
    <lineage>
        <taxon>Eukaryota</taxon>
        <taxon>Metazoa</taxon>
        <taxon>Ecdysozoa</taxon>
        <taxon>Nematoda</taxon>
        <taxon>Chromadorea</taxon>
        <taxon>Plectida</taxon>
        <taxon>Plectina</taxon>
        <taxon>Plectoidea</taxon>
        <taxon>Plectidae</taxon>
        <taxon>Plectus</taxon>
    </lineage>
</organism>
<sequence>MSTKGMSEAELACVYAALILQDDDITITGEKIQTILDSAHVEVESFWPGLYAKALEGCDVK</sequence>
<evidence type="ECO:0000256" key="1">
    <source>
        <dbReference type="ARBA" id="ARBA00003362"/>
    </source>
</evidence>
<evidence type="ECO:0000256" key="3">
    <source>
        <dbReference type="ARBA" id="ARBA00022980"/>
    </source>
</evidence>
<dbReference type="GO" id="GO:0043021">
    <property type="term" value="F:ribonucleoprotein complex binding"/>
    <property type="evidence" value="ECO:0007669"/>
    <property type="project" value="TreeGrafter"/>
</dbReference>
<keyword evidence="4" id="KW-0687">Ribonucleoprotein</keyword>
<dbReference type="Proteomes" id="UP000887566">
    <property type="component" value="Unplaced"/>
</dbReference>
<dbReference type="WBParaSite" id="PSAMB.scaffold713size42960.g8106.t1">
    <property type="protein sequence ID" value="PSAMB.scaffold713size42960.g8106.t1"/>
    <property type="gene ID" value="PSAMB.scaffold713size42960.g8106"/>
</dbReference>
<dbReference type="GO" id="GO:0002181">
    <property type="term" value="P:cytoplasmic translation"/>
    <property type="evidence" value="ECO:0007669"/>
    <property type="project" value="TreeGrafter"/>
</dbReference>
<dbReference type="GO" id="GO:0022625">
    <property type="term" value="C:cytosolic large ribosomal subunit"/>
    <property type="evidence" value="ECO:0007669"/>
    <property type="project" value="TreeGrafter"/>
</dbReference>
<comment type="function">
    <text evidence="1">Plays an important role in the elongation step of protein synthesis.</text>
</comment>
<protein>
    <recommendedName>
        <fullName evidence="5">Large ribosomal subunit protein P1</fullName>
    </recommendedName>
    <alternativeName>
        <fullName evidence="6">60S acidic ribosomal protein P1</fullName>
    </alternativeName>
</protein>
<accession>A0A914WU92</accession>
<evidence type="ECO:0000256" key="6">
    <source>
        <dbReference type="ARBA" id="ARBA00042918"/>
    </source>
</evidence>
<evidence type="ECO:0000313" key="9">
    <source>
        <dbReference type="WBParaSite" id="PSAMB.scaffold713size42960.g8106.t1"/>
    </source>
</evidence>
<dbReference type="InterPro" id="IPR038716">
    <property type="entry name" value="P1/P2_N_sf"/>
</dbReference>
<evidence type="ECO:0000313" key="7">
    <source>
        <dbReference type="Proteomes" id="UP000887566"/>
    </source>
</evidence>
<evidence type="ECO:0000256" key="4">
    <source>
        <dbReference type="ARBA" id="ARBA00023274"/>
    </source>
</evidence>
<dbReference type="FunFam" id="1.10.10.1410:FF:000001">
    <property type="entry name" value="60S acidic ribosomal protein P1"/>
    <property type="match status" value="1"/>
</dbReference>
<evidence type="ECO:0000256" key="5">
    <source>
        <dbReference type="ARBA" id="ARBA00041116"/>
    </source>
</evidence>
<dbReference type="AlphaFoldDB" id="A0A914WU92"/>
<dbReference type="CDD" id="cd05831">
    <property type="entry name" value="Ribosomal_P1"/>
    <property type="match status" value="1"/>
</dbReference>
<dbReference type="PANTHER" id="PTHR45696">
    <property type="entry name" value="60S ACIDIC RIBOSOMAL PROTEIN P1"/>
    <property type="match status" value="1"/>
</dbReference>
<keyword evidence="7" id="KW-1185">Reference proteome</keyword>
<reference evidence="8 9" key="1">
    <citation type="submission" date="2022-11" db="UniProtKB">
        <authorList>
            <consortium name="WormBaseParasite"/>
        </authorList>
    </citation>
    <scope>IDENTIFICATION</scope>
</reference>
<evidence type="ECO:0000256" key="2">
    <source>
        <dbReference type="ARBA" id="ARBA00005436"/>
    </source>
</evidence>
<dbReference type="GO" id="GO:0003735">
    <property type="term" value="F:structural constituent of ribosome"/>
    <property type="evidence" value="ECO:0007669"/>
    <property type="project" value="TreeGrafter"/>
</dbReference>
<comment type="similarity">
    <text evidence="2">Belongs to the eukaryotic ribosomal protein P1/P2 family.</text>
</comment>
<dbReference type="WBParaSite" id="PSAMB.scaffold5427size11718.g26584.t1">
    <property type="protein sequence ID" value="PSAMB.scaffold5427size11718.g26584.t1"/>
    <property type="gene ID" value="PSAMB.scaffold5427size11718.g26584"/>
</dbReference>
<dbReference type="GO" id="GO:0030295">
    <property type="term" value="F:protein kinase activator activity"/>
    <property type="evidence" value="ECO:0007669"/>
    <property type="project" value="TreeGrafter"/>
</dbReference>
<dbReference type="PANTHER" id="PTHR45696:SF10">
    <property type="entry name" value="LARGE RIBOSOMAL SUBUNIT PROTEIN P1"/>
    <property type="match status" value="1"/>
</dbReference>
<name>A0A914WU92_9BILA</name>
<proteinExistence type="inferred from homology"/>
<dbReference type="Gene3D" id="1.10.10.1410">
    <property type="match status" value="1"/>
</dbReference>